<sequence length="161" mass="18629">MQAKIVEKEALTAVGYCWKGTFEQAGAGEIRSLMSQFREKMNEIPYLTSKESILGLSFDVSKEGFTYYICREVHKVDELPNGMKAVSIPSLTYATYKHSVDQDIEESYSTIYKWMKEKGYAEDDKQKLTHFEIYPMKYDPMRDRPELTINIPIVTKGIKND</sequence>
<dbReference type="SMART" id="SM00871">
    <property type="entry name" value="AraC_E_bind"/>
    <property type="match status" value="1"/>
</dbReference>
<dbReference type="PANTHER" id="PTHR36444:SF2">
    <property type="entry name" value="TRANSCRIPTIONAL REGULATOR PROTEIN YOBU-RELATED"/>
    <property type="match status" value="1"/>
</dbReference>
<accession>A0ABS2N737</accession>
<keyword evidence="3" id="KW-1185">Reference proteome</keyword>
<dbReference type="InterPro" id="IPR011256">
    <property type="entry name" value="Reg_factor_effector_dom_sf"/>
</dbReference>
<dbReference type="InterPro" id="IPR053182">
    <property type="entry name" value="YobU-like_regulator"/>
</dbReference>
<evidence type="ECO:0000313" key="2">
    <source>
        <dbReference type="EMBL" id="MBM7583670.1"/>
    </source>
</evidence>
<organism evidence="2 3">
    <name type="scientific">Rossellomorea pakistanensis</name>
    <dbReference type="NCBI Taxonomy" id="992288"/>
    <lineage>
        <taxon>Bacteria</taxon>
        <taxon>Bacillati</taxon>
        <taxon>Bacillota</taxon>
        <taxon>Bacilli</taxon>
        <taxon>Bacillales</taxon>
        <taxon>Bacillaceae</taxon>
        <taxon>Rossellomorea</taxon>
    </lineage>
</organism>
<dbReference type="InterPro" id="IPR010499">
    <property type="entry name" value="AraC_E-bd"/>
</dbReference>
<name>A0ABS2N737_9BACI</name>
<evidence type="ECO:0000313" key="3">
    <source>
        <dbReference type="Proteomes" id="UP001646157"/>
    </source>
</evidence>
<dbReference type="Proteomes" id="UP001646157">
    <property type="component" value="Unassembled WGS sequence"/>
</dbReference>
<dbReference type="PANTHER" id="PTHR36444">
    <property type="entry name" value="TRANSCRIPTIONAL REGULATOR PROTEIN YOBU-RELATED"/>
    <property type="match status" value="1"/>
</dbReference>
<gene>
    <name evidence="2" type="ORF">JOC86_000207</name>
</gene>
<dbReference type="EMBL" id="JAFBDZ010000001">
    <property type="protein sequence ID" value="MBM7583670.1"/>
    <property type="molecule type" value="Genomic_DNA"/>
</dbReference>
<protein>
    <submittedName>
        <fullName evidence="2">Transcriptional regulator YdeE</fullName>
    </submittedName>
</protein>
<feature type="domain" description="AraC effector-binding" evidence="1">
    <location>
        <begin position="1"/>
        <end position="154"/>
    </location>
</feature>
<proteinExistence type="predicted"/>
<dbReference type="InterPro" id="IPR029441">
    <property type="entry name" value="Cass2"/>
</dbReference>
<dbReference type="Pfam" id="PF14526">
    <property type="entry name" value="Cass2"/>
    <property type="match status" value="1"/>
</dbReference>
<comment type="caution">
    <text evidence="2">The sequence shown here is derived from an EMBL/GenBank/DDBJ whole genome shotgun (WGS) entry which is preliminary data.</text>
</comment>
<dbReference type="RefSeq" id="WP_205167922.1">
    <property type="nucleotide sequence ID" value="NZ_JAFBDZ010000001.1"/>
</dbReference>
<dbReference type="Gene3D" id="3.20.80.10">
    <property type="entry name" value="Regulatory factor, effector binding domain"/>
    <property type="match status" value="1"/>
</dbReference>
<dbReference type="SUPFAM" id="SSF55136">
    <property type="entry name" value="Probable bacterial effector-binding domain"/>
    <property type="match status" value="1"/>
</dbReference>
<evidence type="ECO:0000259" key="1">
    <source>
        <dbReference type="SMART" id="SM00871"/>
    </source>
</evidence>
<reference evidence="2 3" key="1">
    <citation type="submission" date="2021-01" db="EMBL/GenBank/DDBJ databases">
        <title>Genomic Encyclopedia of Type Strains, Phase IV (KMG-IV): sequencing the most valuable type-strain genomes for metagenomic binning, comparative biology and taxonomic classification.</title>
        <authorList>
            <person name="Goeker M."/>
        </authorList>
    </citation>
    <scope>NUCLEOTIDE SEQUENCE [LARGE SCALE GENOMIC DNA]</scope>
    <source>
        <strain evidence="2 3">DSM 24834</strain>
    </source>
</reference>